<dbReference type="InterPro" id="IPR050631">
    <property type="entry name" value="PheA/TfdB_FAD_monoxygenase"/>
</dbReference>
<gene>
    <name evidence="3" type="ORF">RMCC_1032</name>
</gene>
<dbReference type="Pfam" id="PF01494">
    <property type="entry name" value="FAD_binding_3"/>
    <property type="match status" value="1"/>
</dbReference>
<evidence type="ECO:0000313" key="4">
    <source>
        <dbReference type="Proteomes" id="UP000069443"/>
    </source>
</evidence>
<dbReference type="RefSeq" id="WP_409365959.1">
    <property type="nucleotide sequence ID" value="NZ_BCSY01000029.1"/>
</dbReference>
<feature type="domain" description="FAD-binding" evidence="2">
    <location>
        <begin position="10"/>
        <end position="325"/>
    </location>
</feature>
<sequence>MSMPTSPDRTGCLIAGGGPAGMMLGLLLARAGVDVTVMEKHADFLRDFRGDTVHASTLRNLDELGLGPAFAAVPHRLIDTISMSVQGSPVNIDLRHLPGRHQHIALVPQWDFLELLATAAEAEPSFTLRRSTEVLGPLRSEGTVTGVRYRDAQGEHELRADLTVACDGRGSTLRDGMGLVPKAFGAPMDVWWFRLPRAEGDPHGLAGVLGTGHAMIVIDRGDYYQCAYIIPKGSDARLRAEGIDALHRGVVELVPWLADRIGTLTDFADVKLLDVQLNRLHRWYADGLLLIGDAAHAMSPVGGVGINLAVADAVAAGRMLADPLRAGRVTTRELARVQARRWGPTALIQGVQRAIHATVIAKAIGGADSPDTVDGASSTSGSPAPVRMLARIPLLRSIAGYGVAIGPLPEHVPAFARR</sequence>
<dbReference type="PRINTS" id="PR00420">
    <property type="entry name" value="RNGMNOXGNASE"/>
</dbReference>
<reference evidence="4" key="2">
    <citation type="submission" date="2016-02" db="EMBL/GenBank/DDBJ databases">
        <title>Draft genome sequence of five rapidly growing Mycobacterium species.</title>
        <authorList>
            <person name="Katahira K."/>
            <person name="Gotou Y."/>
            <person name="Iida K."/>
            <person name="Ogura Y."/>
            <person name="Hayashi T."/>
        </authorList>
    </citation>
    <scope>NUCLEOTIDE SEQUENCE [LARGE SCALE GENOMIC DNA]</scope>
    <source>
        <strain evidence="4">JCM15298</strain>
    </source>
</reference>
<accession>A0A100W9T4</accession>
<dbReference type="InterPro" id="IPR002938">
    <property type="entry name" value="FAD-bd"/>
</dbReference>
<dbReference type="GO" id="GO:0016491">
    <property type="term" value="F:oxidoreductase activity"/>
    <property type="evidence" value="ECO:0007669"/>
    <property type="project" value="UniProtKB-KW"/>
</dbReference>
<comment type="caution">
    <text evidence="3">The sequence shown here is derived from an EMBL/GenBank/DDBJ whole genome shotgun (WGS) entry which is preliminary data.</text>
</comment>
<organism evidence="3 4">
    <name type="scientific">Mycolicibacterium canariasense</name>
    <name type="common">Mycobacterium canariasense</name>
    <dbReference type="NCBI Taxonomy" id="228230"/>
    <lineage>
        <taxon>Bacteria</taxon>
        <taxon>Bacillati</taxon>
        <taxon>Actinomycetota</taxon>
        <taxon>Actinomycetes</taxon>
        <taxon>Mycobacteriales</taxon>
        <taxon>Mycobacteriaceae</taxon>
        <taxon>Mycolicibacterium</taxon>
    </lineage>
</organism>
<dbReference type="SUPFAM" id="SSF51905">
    <property type="entry name" value="FAD/NAD(P)-binding domain"/>
    <property type="match status" value="1"/>
</dbReference>
<keyword evidence="1" id="KW-0560">Oxidoreductase</keyword>
<dbReference type="GO" id="GO:0071949">
    <property type="term" value="F:FAD binding"/>
    <property type="evidence" value="ECO:0007669"/>
    <property type="project" value="InterPro"/>
</dbReference>
<name>A0A100W9T4_MYCCR</name>
<dbReference type="AlphaFoldDB" id="A0A100W9T4"/>
<evidence type="ECO:0000259" key="2">
    <source>
        <dbReference type="Pfam" id="PF01494"/>
    </source>
</evidence>
<evidence type="ECO:0000256" key="1">
    <source>
        <dbReference type="ARBA" id="ARBA00023002"/>
    </source>
</evidence>
<dbReference type="STRING" id="228230.RMCC_1032"/>
<dbReference type="NCBIfam" id="NF004833">
    <property type="entry name" value="PRK06185.1-1"/>
    <property type="match status" value="1"/>
</dbReference>
<protein>
    <submittedName>
        <fullName evidence="3">2-polyprenyl-6-methoxyphenol hydroxylase-like oxidoreductase</fullName>
    </submittedName>
</protein>
<dbReference type="Gene3D" id="3.50.50.60">
    <property type="entry name" value="FAD/NAD(P)-binding domain"/>
    <property type="match status" value="2"/>
</dbReference>
<reference evidence="4" key="1">
    <citation type="journal article" date="2016" name="Genome Announc.">
        <title>Draft Genome Sequences of Five Rapidly Growing Mycobacterium Species, M. thermoresistibile, M. fortuitum subsp. acetamidolyticum, M. canariasense, M. brisbanense, and M. novocastrense.</title>
        <authorList>
            <person name="Katahira K."/>
            <person name="Ogura Y."/>
            <person name="Gotoh Y."/>
            <person name="Hayashi T."/>
        </authorList>
    </citation>
    <scope>NUCLEOTIDE SEQUENCE [LARGE SCALE GENOMIC DNA]</scope>
    <source>
        <strain evidence="4">JCM15298</strain>
    </source>
</reference>
<proteinExistence type="predicted"/>
<keyword evidence="4" id="KW-1185">Reference proteome</keyword>
<dbReference type="NCBIfam" id="NF004834">
    <property type="entry name" value="PRK06185.1-3"/>
    <property type="match status" value="1"/>
</dbReference>
<evidence type="ECO:0000313" key="3">
    <source>
        <dbReference type="EMBL" id="GAS94066.1"/>
    </source>
</evidence>
<dbReference type="EMBL" id="BCSY01000029">
    <property type="protein sequence ID" value="GAS94066.1"/>
    <property type="molecule type" value="Genomic_DNA"/>
</dbReference>
<dbReference type="Proteomes" id="UP000069443">
    <property type="component" value="Unassembled WGS sequence"/>
</dbReference>
<dbReference type="PANTHER" id="PTHR43476">
    <property type="entry name" value="3-(3-HYDROXY-PHENYL)PROPIONATE/3-HYDROXYCINNAMIC ACID HYDROXYLASE"/>
    <property type="match status" value="1"/>
</dbReference>
<dbReference type="PANTHER" id="PTHR43476:SF5">
    <property type="entry name" value="FAD-DEPENDENT MONOOXYGENASE"/>
    <property type="match status" value="1"/>
</dbReference>
<dbReference type="InterPro" id="IPR036188">
    <property type="entry name" value="FAD/NAD-bd_sf"/>
</dbReference>